<proteinExistence type="predicted"/>
<dbReference type="AlphaFoldDB" id="A0A9Q8P3P2"/>
<evidence type="ECO:0000256" key="1">
    <source>
        <dbReference type="SAM" id="MobiDB-lite"/>
    </source>
</evidence>
<feature type="compositionally biased region" description="Polar residues" evidence="1">
    <location>
        <begin position="265"/>
        <end position="278"/>
    </location>
</feature>
<gene>
    <name evidence="2" type="ORF">CLAFUR5_01710</name>
</gene>
<sequence length="340" mass="37437">MALLTPPPTVAETAGFFKPFISDPVYYEDIYGTRNPDGELEELDAPDDCESDSDSEDEEALWQEGGGFSSFPSTYPSPAEPQKPVTDQEAVYPDDKETRYRIAPNINAKTSIPVSSTKKLATRKFGMFATYDPLDTTTVSGDESADIKEVVERRRRLKTMSTSDHGKSDAFSSGSRSSQSVSGNSSKTPARQKRKSRVVTIDRPKTRRLINQEIAQHARERKATLRAGRTPQGRPKAAAVVSLAKDRSSHPVVFERFGEDGAGINGNSSTTDTSSQREPSQHARNARASHRGGEGQAANAPSDKSFREIGNQEFEELVKQKLTVRIDNSSIEVDEYTRNN</sequence>
<feature type="compositionally biased region" description="Low complexity" evidence="1">
    <location>
        <begin position="169"/>
        <end position="186"/>
    </location>
</feature>
<dbReference type="Proteomes" id="UP000756132">
    <property type="component" value="Chromosome 1"/>
</dbReference>
<feature type="compositionally biased region" description="Acidic residues" evidence="1">
    <location>
        <begin position="38"/>
        <end position="61"/>
    </location>
</feature>
<feature type="region of interest" description="Disordered" evidence="1">
    <location>
        <begin position="257"/>
        <end position="310"/>
    </location>
</feature>
<evidence type="ECO:0000313" key="2">
    <source>
        <dbReference type="EMBL" id="UJO12014.1"/>
    </source>
</evidence>
<protein>
    <submittedName>
        <fullName evidence="2">Uncharacterized protein</fullName>
    </submittedName>
</protein>
<dbReference type="RefSeq" id="XP_047756380.1">
    <property type="nucleotide sequence ID" value="XM_047900858.1"/>
</dbReference>
<feature type="region of interest" description="Disordered" evidence="1">
    <location>
        <begin position="132"/>
        <end position="207"/>
    </location>
</feature>
<dbReference type="KEGG" id="ffu:CLAFUR5_01710"/>
<reference evidence="2" key="2">
    <citation type="journal article" date="2022" name="Microb. Genom.">
        <title>A chromosome-scale genome assembly of the tomato pathogen Cladosporium fulvum reveals a compartmentalized genome architecture and the presence of a dispensable chromosome.</title>
        <authorList>
            <person name="Zaccaron A.Z."/>
            <person name="Chen L.H."/>
            <person name="Samaras A."/>
            <person name="Stergiopoulos I."/>
        </authorList>
    </citation>
    <scope>NUCLEOTIDE SEQUENCE</scope>
    <source>
        <strain evidence="2">Race5_Kim</strain>
    </source>
</reference>
<keyword evidence="3" id="KW-1185">Reference proteome</keyword>
<organism evidence="2 3">
    <name type="scientific">Passalora fulva</name>
    <name type="common">Tomato leaf mold</name>
    <name type="synonym">Cladosporium fulvum</name>
    <dbReference type="NCBI Taxonomy" id="5499"/>
    <lineage>
        <taxon>Eukaryota</taxon>
        <taxon>Fungi</taxon>
        <taxon>Dikarya</taxon>
        <taxon>Ascomycota</taxon>
        <taxon>Pezizomycotina</taxon>
        <taxon>Dothideomycetes</taxon>
        <taxon>Dothideomycetidae</taxon>
        <taxon>Mycosphaerellales</taxon>
        <taxon>Mycosphaerellaceae</taxon>
        <taxon>Fulvia</taxon>
    </lineage>
</organism>
<evidence type="ECO:0000313" key="3">
    <source>
        <dbReference type="Proteomes" id="UP000756132"/>
    </source>
</evidence>
<accession>A0A9Q8P3P2</accession>
<dbReference type="EMBL" id="CP090163">
    <property type="protein sequence ID" value="UJO12014.1"/>
    <property type="molecule type" value="Genomic_DNA"/>
</dbReference>
<feature type="region of interest" description="Disordered" evidence="1">
    <location>
        <begin position="218"/>
        <end position="237"/>
    </location>
</feature>
<reference evidence="2" key="1">
    <citation type="submission" date="2021-12" db="EMBL/GenBank/DDBJ databases">
        <authorList>
            <person name="Zaccaron A."/>
            <person name="Stergiopoulos I."/>
        </authorList>
    </citation>
    <scope>NUCLEOTIDE SEQUENCE</scope>
    <source>
        <strain evidence="2">Race5_Kim</strain>
    </source>
</reference>
<dbReference type="GeneID" id="71981588"/>
<feature type="region of interest" description="Disordered" evidence="1">
    <location>
        <begin position="31"/>
        <end position="104"/>
    </location>
</feature>
<name>A0A9Q8P3P2_PASFU</name>